<keyword evidence="5" id="KW-0862">Zinc</keyword>
<reference evidence="11" key="1">
    <citation type="submission" date="2015-10" db="EMBL/GenBank/DDBJ databases">
        <authorList>
            <person name="Regsiter A."/>
            <person name="william w."/>
        </authorList>
    </citation>
    <scope>NUCLEOTIDE SEQUENCE</scope>
    <source>
        <strain evidence="11">Montdore</strain>
    </source>
</reference>
<keyword evidence="2" id="KW-0645">Protease</keyword>
<evidence type="ECO:0008006" key="13">
    <source>
        <dbReference type="Google" id="ProtNLM"/>
    </source>
</evidence>
<dbReference type="GO" id="GO:0004222">
    <property type="term" value="F:metalloendopeptidase activity"/>
    <property type="evidence" value="ECO:0007669"/>
    <property type="project" value="TreeGrafter"/>
</dbReference>
<comment type="similarity">
    <text evidence="1">Belongs to the peptidase M16 family.</text>
</comment>
<feature type="domain" description="Peptidase M16 C-terminal" evidence="8">
    <location>
        <begin position="205"/>
        <end position="384"/>
    </location>
</feature>
<dbReference type="InterPro" id="IPR011249">
    <property type="entry name" value="Metalloenz_LuxS/M16"/>
</dbReference>
<evidence type="ECO:0000259" key="10">
    <source>
        <dbReference type="Pfam" id="PF22456"/>
    </source>
</evidence>
<evidence type="ECO:0000313" key="12">
    <source>
        <dbReference type="Proteomes" id="UP001412239"/>
    </source>
</evidence>
<name>A0A292PM86_9PEZI</name>
<gene>
    <name evidence="11" type="ORF">GSTUAT00008313001</name>
</gene>
<protein>
    <recommendedName>
        <fullName evidence="13">Peptidase M16 N-terminal domain-containing protein</fullName>
    </recommendedName>
</protein>
<dbReference type="Proteomes" id="UP001412239">
    <property type="component" value="Unassembled WGS sequence"/>
</dbReference>
<keyword evidence="12" id="KW-1185">Reference proteome</keyword>
<dbReference type="GO" id="GO:0046872">
    <property type="term" value="F:metal ion binding"/>
    <property type="evidence" value="ECO:0007669"/>
    <property type="project" value="UniProtKB-KW"/>
</dbReference>
<organism evidence="11 12">
    <name type="scientific">Tuber aestivum</name>
    <name type="common">summer truffle</name>
    <dbReference type="NCBI Taxonomy" id="59557"/>
    <lineage>
        <taxon>Eukaryota</taxon>
        <taxon>Fungi</taxon>
        <taxon>Dikarya</taxon>
        <taxon>Ascomycota</taxon>
        <taxon>Pezizomycotina</taxon>
        <taxon>Pezizomycetes</taxon>
        <taxon>Pezizales</taxon>
        <taxon>Tuberaceae</taxon>
        <taxon>Tuber</taxon>
    </lineage>
</organism>
<sequence length="1075" mass="123283">MPSDMKELPIRYAGATLLADKLEQPALDNRSYRVIRLSNKLEALIVHDPDTDKASAALDVHVGNFSDKDDLPGQAHAVEHLLFMGTEKYPRENEYSQYLSENSGQSNAYTAATSTNYYFEVGHEAFYGALDRFAQFFISPLFLAGTLDRELRAVDSENKKNLQSDTWRIHQLSKSLSNPNHPYCHFSTGNLETLKEEPAKRGVIVRDEFLKFHDKYYSANLMKLVVLGREDLDTLEKWVVELFDGVKNKDLPDPRFEGQPFTDKELLTQIFAKPVMDTRSLDITFTYPDEENLFEYQPSRYCSHLIGHEGPGSVLALLKKKGWADSLAAGPEPTCNDAAFFKISTKLTEDGLENYEEVLKVIFEYIHLIRSTPPQEWIMREIQAIAAVNFKFRQKSVASKFTSRLSSIMQKPLPRKWLLSGTALIREFDASLISKSLEYLNPNNFRYTVIARECPRGDWEAKERWYGTEYRVEKIPQKLLLEIRKIFDNSREPSKELHLPQKNEFIPTNFEVLRKEVQEPQKAPALIKSTEISRIWYKKDDTFWVPKANLNCTLRNPLAYSTPGNTVRAVLYCRLVKDAFNEYAYDAEIAGLDYNLWGHSLGLDVEISGYNDKMPVLLEKLLLKMRDLEITPDRFKVVKDRMARELRNWDFTLPYNQVGEFARYLLSPHMWLNDDIRDELSNTTLEDVKNFFPQIVQQFHLEALAHGNLYKEDVLRLTSLVETILRPRVLPPSQFTIRRSLIMPAGGKFIYPRPLRDEMNVNHCIEFSLYIGEHTDRELRAKSILFSQLTEEPAFNQLRTKEQLGYVVFSGARMNSTTIVYRFLIQSERTGPYLESRIDKFLVDYKSTLQAMSEKEFRGHINSVIVKRTEKLKNLNQESKRLWGYISSELYDFSQIDIEVDIIRSITKPEMLDFYNKFIDPESHTRSKASVHMHAAAVAEAPKPADKEAIVGKICEYISTRSGVETDPAVFSKALSAADLTKPESAMNRFLECLTQDLKIPPETAQSIAQEGATILATLLPSLTKANPLPQEEGEIGDQGEVIEDICAFKARLQLTKGATPVKPLVEFEESSVKL</sequence>
<evidence type="ECO:0000256" key="6">
    <source>
        <dbReference type="ARBA" id="ARBA00023049"/>
    </source>
</evidence>
<dbReference type="InterPro" id="IPR054734">
    <property type="entry name" value="PqqF-like_C_4"/>
</dbReference>
<dbReference type="FunFam" id="3.30.830.10:FF:000004">
    <property type="entry name" value="Putative insulin-degrading enzyme"/>
    <property type="match status" value="1"/>
</dbReference>
<dbReference type="InterPro" id="IPR050626">
    <property type="entry name" value="Peptidase_M16"/>
</dbReference>
<feature type="domain" description="Coenzyme PQQ synthesis protein F-like C-terminal lobe" evidence="10">
    <location>
        <begin position="785"/>
        <end position="883"/>
    </location>
</feature>
<dbReference type="FunFam" id="3.30.830.10:FF:000005">
    <property type="entry name" value="nardilysin isoform X1"/>
    <property type="match status" value="1"/>
</dbReference>
<keyword evidence="3" id="KW-0479">Metal-binding</keyword>
<evidence type="ECO:0000256" key="1">
    <source>
        <dbReference type="ARBA" id="ARBA00007261"/>
    </source>
</evidence>
<evidence type="ECO:0000256" key="3">
    <source>
        <dbReference type="ARBA" id="ARBA00022723"/>
    </source>
</evidence>
<dbReference type="InterPro" id="IPR032632">
    <property type="entry name" value="Peptidase_M16_M"/>
</dbReference>
<dbReference type="Gene3D" id="3.30.830.10">
    <property type="entry name" value="Metalloenzyme, LuxS/M16 peptidase-like"/>
    <property type="match status" value="4"/>
</dbReference>
<proteinExistence type="inferred from homology"/>
<evidence type="ECO:0000256" key="5">
    <source>
        <dbReference type="ARBA" id="ARBA00022833"/>
    </source>
</evidence>
<evidence type="ECO:0000259" key="8">
    <source>
        <dbReference type="Pfam" id="PF05193"/>
    </source>
</evidence>
<dbReference type="Pfam" id="PF05193">
    <property type="entry name" value="Peptidase_M16_C"/>
    <property type="match status" value="1"/>
</dbReference>
<dbReference type="EMBL" id="LN891193">
    <property type="protein sequence ID" value="CUS07597.1"/>
    <property type="molecule type" value="Genomic_DNA"/>
</dbReference>
<dbReference type="SUPFAM" id="SSF63411">
    <property type="entry name" value="LuxS/MPP-like metallohydrolase"/>
    <property type="match status" value="4"/>
</dbReference>
<dbReference type="Pfam" id="PF00675">
    <property type="entry name" value="Peptidase_M16"/>
    <property type="match status" value="1"/>
</dbReference>
<keyword evidence="4" id="KW-0378">Hydrolase</keyword>
<dbReference type="AlphaFoldDB" id="A0A292PM86"/>
<evidence type="ECO:0000256" key="4">
    <source>
        <dbReference type="ARBA" id="ARBA00022801"/>
    </source>
</evidence>
<keyword evidence="6" id="KW-0482">Metalloprotease</keyword>
<dbReference type="GO" id="GO:0005829">
    <property type="term" value="C:cytosol"/>
    <property type="evidence" value="ECO:0007669"/>
    <property type="project" value="TreeGrafter"/>
</dbReference>
<dbReference type="Pfam" id="PF22456">
    <property type="entry name" value="PqqF-like_C_4"/>
    <property type="match status" value="1"/>
</dbReference>
<feature type="domain" description="Peptidase M16 middle/third" evidence="9">
    <location>
        <begin position="390"/>
        <end position="677"/>
    </location>
</feature>
<accession>A0A292PM86</accession>
<dbReference type="GO" id="GO:0043171">
    <property type="term" value="P:peptide catabolic process"/>
    <property type="evidence" value="ECO:0007669"/>
    <property type="project" value="TreeGrafter"/>
</dbReference>
<evidence type="ECO:0000256" key="2">
    <source>
        <dbReference type="ARBA" id="ARBA00022670"/>
    </source>
</evidence>
<dbReference type="FunFam" id="3.30.830.10:FF:000003">
    <property type="entry name" value="Insulin-degrading enzyme"/>
    <property type="match status" value="1"/>
</dbReference>
<evidence type="ECO:0000259" key="9">
    <source>
        <dbReference type="Pfam" id="PF16187"/>
    </source>
</evidence>
<evidence type="ECO:0000259" key="7">
    <source>
        <dbReference type="Pfam" id="PF00675"/>
    </source>
</evidence>
<dbReference type="GO" id="GO:0051603">
    <property type="term" value="P:proteolysis involved in protein catabolic process"/>
    <property type="evidence" value="ECO:0007669"/>
    <property type="project" value="TreeGrafter"/>
</dbReference>
<dbReference type="PANTHER" id="PTHR43690:SF18">
    <property type="entry name" value="INSULIN-DEGRADING ENZYME-RELATED"/>
    <property type="match status" value="1"/>
</dbReference>
<feature type="domain" description="Peptidase M16 N-terminal" evidence="7">
    <location>
        <begin position="44"/>
        <end position="179"/>
    </location>
</feature>
<dbReference type="PANTHER" id="PTHR43690">
    <property type="entry name" value="NARDILYSIN"/>
    <property type="match status" value="1"/>
</dbReference>
<dbReference type="InterPro" id="IPR007863">
    <property type="entry name" value="Peptidase_M16_C"/>
</dbReference>
<dbReference type="GO" id="GO:0005739">
    <property type="term" value="C:mitochondrion"/>
    <property type="evidence" value="ECO:0007669"/>
    <property type="project" value="TreeGrafter"/>
</dbReference>
<dbReference type="InterPro" id="IPR011765">
    <property type="entry name" value="Pept_M16_N"/>
</dbReference>
<evidence type="ECO:0000313" key="11">
    <source>
        <dbReference type="EMBL" id="CUS07597.1"/>
    </source>
</evidence>
<dbReference type="Pfam" id="PF16187">
    <property type="entry name" value="Peptidase_M16_M"/>
    <property type="match status" value="1"/>
</dbReference>